<gene>
    <name evidence="4" type="ORF">ENP94_02065</name>
</gene>
<dbReference type="Pfam" id="PF02591">
    <property type="entry name" value="Zn_ribbon_9"/>
    <property type="match status" value="1"/>
</dbReference>
<sequence>MKEHFANLRSLQEIDNEIKNLRERLNELPGKVTEIQKKFEATKAILEEKKQLLQESKKQYKLADVDLRAAEEKIAAYSVQLYSAKDNVQYKALIKEIETQKKVKNDIEDRIIYLLESIEKLEREIHEMEKTVAQTEADAQNKISVLEEEKKELEKAISERESQRTHLAGLLPADLLRRYERIRISKGGIAVTNTENDRCNGCLSPIPPQRILEIERQDKLYLCEACGRILLPAEKKTHLGN</sequence>
<feature type="domain" description="C4-type zinc ribbon" evidence="2">
    <location>
        <begin position="198"/>
        <end position="230"/>
    </location>
</feature>
<evidence type="ECO:0000313" key="4">
    <source>
        <dbReference type="EMBL" id="HEA86779.1"/>
    </source>
</evidence>
<dbReference type="Pfam" id="PF24481">
    <property type="entry name" value="CT398_CC"/>
    <property type="match status" value="1"/>
</dbReference>
<accession>A0A7C1N9F1</accession>
<proteinExistence type="predicted"/>
<evidence type="ECO:0008006" key="5">
    <source>
        <dbReference type="Google" id="ProtNLM"/>
    </source>
</evidence>
<feature type="domain" description="CT398-like coiled coil hairpin" evidence="3">
    <location>
        <begin position="11"/>
        <end position="187"/>
    </location>
</feature>
<dbReference type="EMBL" id="DSLG01000002">
    <property type="protein sequence ID" value="HEA86779.1"/>
    <property type="molecule type" value="Genomic_DNA"/>
</dbReference>
<dbReference type="PANTHER" id="PTHR39082">
    <property type="entry name" value="PHOSPHOLIPASE C-BETA-2-RELATED"/>
    <property type="match status" value="1"/>
</dbReference>
<dbReference type="InterPro" id="IPR052376">
    <property type="entry name" value="Oxidative_Scav/Glycosyltrans"/>
</dbReference>
<dbReference type="AlphaFoldDB" id="A0A7C1N9F1"/>
<evidence type="ECO:0000256" key="1">
    <source>
        <dbReference type="SAM" id="Coils"/>
    </source>
</evidence>
<evidence type="ECO:0000259" key="2">
    <source>
        <dbReference type="Pfam" id="PF02591"/>
    </source>
</evidence>
<protein>
    <recommendedName>
        <fullName evidence="5">C4-type zinc ribbon domain-containing protein</fullName>
    </recommendedName>
</protein>
<reference evidence="4" key="1">
    <citation type="journal article" date="2020" name="mSystems">
        <title>Genome- and Community-Level Interaction Insights into Carbon Utilization and Element Cycling Functions of Hydrothermarchaeota in Hydrothermal Sediment.</title>
        <authorList>
            <person name="Zhou Z."/>
            <person name="Liu Y."/>
            <person name="Xu W."/>
            <person name="Pan J."/>
            <person name="Luo Z.H."/>
            <person name="Li M."/>
        </authorList>
    </citation>
    <scope>NUCLEOTIDE SEQUENCE [LARGE SCALE GENOMIC DNA]</scope>
    <source>
        <strain evidence="4">SpSt-265</strain>
    </source>
</reference>
<dbReference type="Gene3D" id="1.10.287.1490">
    <property type="match status" value="1"/>
</dbReference>
<comment type="caution">
    <text evidence="4">The sequence shown here is derived from an EMBL/GenBank/DDBJ whole genome shotgun (WGS) entry which is preliminary data.</text>
</comment>
<dbReference type="InterPro" id="IPR056003">
    <property type="entry name" value="CT398_CC_hairpin"/>
</dbReference>
<dbReference type="InterPro" id="IPR003743">
    <property type="entry name" value="Zf-RING_7"/>
</dbReference>
<keyword evidence="1" id="KW-0175">Coiled coil</keyword>
<name>A0A7C1N9F1_UNCW3</name>
<evidence type="ECO:0000259" key="3">
    <source>
        <dbReference type="Pfam" id="PF24481"/>
    </source>
</evidence>
<organism evidence="4">
    <name type="scientific">candidate division WOR-3 bacterium</name>
    <dbReference type="NCBI Taxonomy" id="2052148"/>
    <lineage>
        <taxon>Bacteria</taxon>
        <taxon>Bacteria division WOR-3</taxon>
    </lineage>
</organism>
<dbReference type="PANTHER" id="PTHR39082:SF1">
    <property type="entry name" value="SCAVENGER RECEPTOR CLASS A MEMBER 3"/>
    <property type="match status" value="1"/>
</dbReference>
<feature type="coiled-coil region" evidence="1">
    <location>
        <begin position="11"/>
        <end position="166"/>
    </location>
</feature>